<keyword evidence="2" id="KW-1185">Reference proteome</keyword>
<proteinExistence type="predicted"/>
<reference evidence="1" key="1">
    <citation type="submission" date="2022-01" db="EMBL/GenBank/DDBJ databases">
        <title>Genome sequencing of Zunongwangia sp. M21534 genome.</title>
        <authorList>
            <person name="Chen Y."/>
            <person name="Dong C."/>
            <person name="Shao Z."/>
        </authorList>
    </citation>
    <scope>NUCLEOTIDE SEQUENCE</scope>
    <source>
        <strain evidence="1">MCCC M21534</strain>
    </source>
</reference>
<dbReference type="Proteomes" id="UP001139521">
    <property type="component" value="Unassembled WGS sequence"/>
</dbReference>
<gene>
    <name evidence="1" type="ORF">L1967_21740</name>
</gene>
<name>A0A9X2CR71_9FLAO</name>
<organism evidence="1 2">
    <name type="scientific">Zunongwangia pacifica</name>
    <dbReference type="NCBI Taxonomy" id="2911062"/>
    <lineage>
        <taxon>Bacteria</taxon>
        <taxon>Pseudomonadati</taxon>
        <taxon>Bacteroidota</taxon>
        <taxon>Flavobacteriia</taxon>
        <taxon>Flavobacteriales</taxon>
        <taxon>Flavobacteriaceae</taxon>
        <taxon>Zunongwangia</taxon>
    </lineage>
</organism>
<evidence type="ECO:0000313" key="1">
    <source>
        <dbReference type="EMBL" id="MCL6220922.1"/>
    </source>
</evidence>
<protein>
    <submittedName>
        <fullName evidence="1">Uncharacterized protein</fullName>
    </submittedName>
</protein>
<dbReference type="AlphaFoldDB" id="A0A9X2CR71"/>
<accession>A0A9X2CR71</accession>
<dbReference type="RefSeq" id="WP_249603595.1">
    <property type="nucleotide sequence ID" value="NZ_JAKHSK010000067.1"/>
</dbReference>
<comment type="caution">
    <text evidence="1">The sequence shown here is derived from an EMBL/GenBank/DDBJ whole genome shotgun (WGS) entry which is preliminary data.</text>
</comment>
<evidence type="ECO:0000313" key="2">
    <source>
        <dbReference type="Proteomes" id="UP001139521"/>
    </source>
</evidence>
<dbReference type="EMBL" id="JAKHSK010000067">
    <property type="protein sequence ID" value="MCL6220922.1"/>
    <property type="molecule type" value="Genomic_DNA"/>
</dbReference>
<sequence length="92" mass="10899">MREIIRNRTIRPSTRAKNSAYRVKVKNAQKEDRIIIFIDHESKDFRKIYKCTGGLFQHSDSIYFTAEEEGERITINWRGEIIPEEIIGKTLE</sequence>